<keyword evidence="4" id="KW-1185">Reference proteome</keyword>
<evidence type="ECO:0000313" key="4">
    <source>
        <dbReference type="Proteomes" id="UP000800038"/>
    </source>
</evidence>
<accession>A0A6A5SUG2</accession>
<dbReference type="InterPro" id="IPR000210">
    <property type="entry name" value="BTB/POZ_dom"/>
</dbReference>
<dbReference type="AlphaFoldDB" id="A0A6A5SUG2"/>
<dbReference type="Gene3D" id="3.30.710.10">
    <property type="entry name" value="Potassium Channel Kv1.1, Chain A"/>
    <property type="match status" value="1"/>
</dbReference>
<dbReference type="Proteomes" id="UP000800038">
    <property type="component" value="Unassembled WGS sequence"/>
</dbReference>
<feature type="domain" description="BTB" evidence="2">
    <location>
        <begin position="24"/>
        <end position="91"/>
    </location>
</feature>
<evidence type="ECO:0000256" key="1">
    <source>
        <dbReference type="SAM" id="MobiDB-lite"/>
    </source>
</evidence>
<evidence type="ECO:0000313" key="3">
    <source>
        <dbReference type="EMBL" id="KAF1943853.1"/>
    </source>
</evidence>
<sequence length="353" mass="37574">MNAVKSQSACPPRILEAYKNGVFTDLTITCGSLTFEVHQLVVGTMCAFFGKCINFPGKEAEEKCIDLPDDDPEMIRRLIAYLYLGDYDPCNNSGISAFNNIKQYASTTATLVVPVLHSRNISQCACLAPSAQQSVPEPESKDRPSTCTIEKSQKGIEVAHPLTIHATMYALADKYGVDGLEQIAKEKFESCLDHYVHVNPGDFVTAVQLAYTGTPASNRGLRDAVVKVFRIYFKVNVTEIPGVEAKLDTIDELSFLLIKSWPMKTESPKSAKLTFGALATTTPSSLAATGSGAPAATSSGTGFGAHGAGTASVLGNPPQQRAPGLFGGAQPLPAGSLGNAQRSQSIFYPTSRA</sequence>
<dbReference type="PROSITE" id="PS50097">
    <property type="entry name" value="BTB"/>
    <property type="match status" value="1"/>
</dbReference>
<organism evidence="3 4">
    <name type="scientific">Clathrospora elynae</name>
    <dbReference type="NCBI Taxonomy" id="706981"/>
    <lineage>
        <taxon>Eukaryota</taxon>
        <taxon>Fungi</taxon>
        <taxon>Dikarya</taxon>
        <taxon>Ascomycota</taxon>
        <taxon>Pezizomycotina</taxon>
        <taxon>Dothideomycetes</taxon>
        <taxon>Pleosporomycetidae</taxon>
        <taxon>Pleosporales</taxon>
        <taxon>Diademaceae</taxon>
        <taxon>Clathrospora</taxon>
    </lineage>
</organism>
<dbReference type="EMBL" id="ML976021">
    <property type="protein sequence ID" value="KAF1943853.1"/>
    <property type="molecule type" value="Genomic_DNA"/>
</dbReference>
<reference evidence="3" key="1">
    <citation type="journal article" date="2020" name="Stud. Mycol.">
        <title>101 Dothideomycetes genomes: a test case for predicting lifestyles and emergence of pathogens.</title>
        <authorList>
            <person name="Haridas S."/>
            <person name="Albert R."/>
            <person name="Binder M."/>
            <person name="Bloem J."/>
            <person name="Labutti K."/>
            <person name="Salamov A."/>
            <person name="Andreopoulos B."/>
            <person name="Baker S."/>
            <person name="Barry K."/>
            <person name="Bills G."/>
            <person name="Bluhm B."/>
            <person name="Cannon C."/>
            <person name="Castanera R."/>
            <person name="Culley D."/>
            <person name="Daum C."/>
            <person name="Ezra D."/>
            <person name="Gonzalez J."/>
            <person name="Henrissat B."/>
            <person name="Kuo A."/>
            <person name="Liang C."/>
            <person name="Lipzen A."/>
            <person name="Lutzoni F."/>
            <person name="Magnuson J."/>
            <person name="Mondo S."/>
            <person name="Nolan M."/>
            <person name="Ohm R."/>
            <person name="Pangilinan J."/>
            <person name="Park H.-J."/>
            <person name="Ramirez L."/>
            <person name="Alfaro M."/>
            <person name="Sun H."/>
            <person name="Tritt A."/>
            <person name="Yoshinaga Y."/>
            <person name="Zwiers L.-H."/>
            <person name="Turgeon B."/>
            <person name="Goodwin S."/>
            <person name="Spatafora J."/>
            <person name="Crous P."/>
            <person name="Grigoriev I."/>
        </authorList>
    </citation>
    <scope>NUCLEOTIDE SEQUENCE</scope>
    <source>
        <strain evidence="3">CBS 161.51</strain>
    </source>
</reference>
<evidence type="ECO:0000259" key="2">
    <source>
        <dbReference type="PROSITE" id="PS50097"/>
    </source>
</evidence>
<dbReference type="PANTHER" id="PTHR47843:SF5">
    <property type="entry name" value="BTB_POZ DOMAIN PROTEIN"/>
    <property type="match status" value="1"/>
</dbReference>
<dbReference type="PANTHER" id="PTHR47843">
    <property type="entry name" value="BTB DOMAIN-CONTAINING PROTEIN-RELATED"/>
    <property type="match status" value="1"/>
</dbReference>
<name>A0A6A5SUG2_9PLEO</name>
<dbReference type="OrthoDB" id="6359816at2759"/>
<feature type="region of interest" description="Disordered" evidence="1">
    <location>
        <begin position="308"/>
        <end position="353"/>
    </location>
</feature>
<dbReference type="InterPro" id="IPR011333">
    <property type="entry name" value="SKP1/BTB/POZ_sf"/>
</dbReference>
<feature type="compositionally biased region" description="Polar residues" evidence="1">
    <location>
        <begin position="338"/>
        <end position="353"/>
    </location>
</feature>
<gene>
    <name evidence="3" type="ORF">EJ02DRAFT_399544</name>
</gene>
<dbReference type="SUPFAM" id="SSF54695">
    <property type="entry name" value="POZ domain"/>
    <property type="match status" value="1"/>
</dbReference>
<dbReference type="CDD" id="cd18186">
    <property type="entry name" value="BTB_POZ_ZBTB_KLHL-like"/>
    <property type="match status" value="1"/>
</dbReference>
<proteinExistence type="predicted"/>
<protein>
    <recommendedName>
        <fullName evidence="2">BTB domain-containing protein</fullName>
    </recommendedName>
</protein>
<dbReference type="Pfam" id="PF00651">
    <property type="entry name" value="BTB"/>
    <property type="match status" value="1"/>
</dbReference>